<organism evidence="1 2">
    <name type="scientific">Leptotrichia wadei</name>
    <dbReference type="NCBI Taxonomy" id="157687"/>
    <lineage>
        <taxon>Bacteria</taxon>
        <taxon>Fusobacteriati</taxon>
        <taxon>Fusobacteriota</taxon>
        <taxon>Fusobacteriia</taxon>
        <taxon>Fusobacteriales</taxon>
        <taxon>Leptotrichiaceae</taxon>
        <taxon>Leptotrichia</taxon>
    </lineage>
</organism>
<protein>
    <submittedName>
        <fullName evidence="1">Transcriptional regulator</fullName>
    </submittedName>
</protein>
<proteinExistence type="predicted"/>
<reference evidence="1 2" key="1">
    <citation type="submission" date="2019-07" db="EMBL/GenBank/DDBJ databases">
        <title>Complete Genome Sequence of Leptotrichia wadei Strain JMUB3933.</title>
        <authorList>
            <person name="Watanabe S."/>
            <person name="Cui L."/>
        </authorList>
    </citation>
    <scope>NUCLEOTIDE SEQUENCE [LARGE SCALE GENOMIC DNA]</scope>
    <source>
        <strain evidence="1 2">JMUB3933</strain>
    </source>
</reference>
<evidence type="ECO:0000313" key="1">
    <source>
        <dbReference type="EMBL" id="BBM46663.1"/>
    </source>
</evidence>
<name>A0A510K9Y3_9FUSO</name>
<sequence length="53" mass="5772">MIITKINPGNDNTKLTQLDNTLAIGKICLGTYTFFIKDAFSNIEPIAVLVASE</sequence>
<dbReference type="Proteomes" id="UP000321397">
    <property type="component" value="Chromosome"/>
</dbReference>
<dbReference type="AlphaFoldDB" id="A0A510K9Y3"/>
<accession>A0A510K9Y3</accession>
<dbReference type="EMBL" id="AP019834">
    <property type="protein sequence ID" value="BBM46663.1"/>
    <property type="molecule type" value="Genomic_DNA"/>
</dbReference>
<evidence type="ECO:0000313" key="2">
    <source>
        <dbReference type="Proteomes" id="UP000321397"/>
    </source>
</evidence>
<gene>
    <name evidence="1" type="ORF">JMUB3933_0138</name>
</gene>